<proteinExistence type="predicted"/>
<comment type="caution">
    <text evidence="2">The sequence shown here is derived from an EMBL/GenBank/DDBJ whole genome shotgun (WGS) entry which is preliminary data.</text>
</comment>
<reference evidence="2 3" key="1">
    <citation type="journal article" date="2017" name="Curr. Biol.">
        <title>Genome architecture and evolution of a unichromosomal asexual nematode.</title>
        <authorList>
            <person name="Fradin H."/>
            <person name="Zegar C."/>
            <person name="Gutwein M."/>
            <person name="Lucas J."/>
            <person name="Kovtun M."/>
            <person name="Corcoran D."/>
            <person name="Baugh L.R."/>
            <person name="Kiontke K."/>
            <person name="Gunsalus K."/>
            <person name="Fitch D.H."/>
            <person name="Piano F."/>
        </authorList>
    </citation>
    <scope>NUCLEOTIDE SEQUENCE [LARGE SCALE GENOMIC DNA]</scope>
    <source>
        <strain evidence="2">PF1309</strain>
    </source>
</reference>
<feature type="region of interest" description="Disordered" evidence="1">
    <location>
        <begin position="1"/>
        <end position="53"/>
    </location>
</feature>
<evidence type="ECO:0000256" key="1">
    <source>
        <dbReference type="SAM" id="MobiDB-lite"/>
    </source>
</evidence>
<feature type="region of interest" description="Disordered" evidence="1">
    <location>
        <begin position="116"/>
        <end position="146"/>
    </location>
</feature>
<dbReference type="EMBL" id="LIAE01006065">
    <property type="protein sequence ID" value="PAV92713.1"/>
    <property type="molecule type" value="Genomic_DNA"/>
</dbReference>
<feature type="region of interest" description="Disordered" evidence="1">
    <location>
        <begin position="72"/>
        <end position="93"/>
    </location>
</feature>
<dbReference type="AlphaFoldDB" id="A0A2A2M2U2"/>
<organism evidence="2 3">
    <name type="scientific">Diploscapter pachys</name>
    <dbReference type="NCBI Taxonomy" id="2018661"/>
    <lineage>
        <taxon>Eukaryota</taxon>
        <taxon>Metazoa</taxon>
        <taxon>Ecdysozoa</taxon>
        <taxon>Nematoda</taxon>
        <taxon>Chromadorea</taxon>
        <taxon>Rhabditida</taxon>
        <taxon>Rhabditina</taxon>
        <taxon>Rhabditomorpha</taxon>
        <taxon>Rhabditoidea</taxon>
        <taxon>Rhabditidae</taxon>
        <taxon>Diploscapter</taxon>
    </lineage>
</organism>
<gene>
    <name evidence="2" type="ORF">WR25_09977</name>
</gene>
<keyword evidence="3" id="KW-1185">Reference proteome</keyword>
<evidence type="ECO:0000313" key="2">
    <source>
        <dbReference type="EMBL" id="PAV92713.1"/>
    </source>
</evidence>
<feature type="compositionally biased region" description="Low complexity" evidence="1">
    <location>
        <begin position="34"/>
        <end position="43"/>
    </location>
</feature>
<protein>
    <submittedName>
        <fullName evidence="2">Uncharacterized protein</fullName>
    </submittedName>
</protein>
<name>A0A2A2M2U2_9BILA</name>
<dbReference type="Proteomes" id="UP000218231">
    <property type="component" value="Unassembled WGS sequence"/>
</dbReference>
<sequence>MGSTPIITERAAAGRRQRRPRAERVDDEVERADPAAALQQQDATVSGGQVAARHRAAGFDRDALGSDSLMQQGEQGRAMHADAEPGPLAERGIADGQDDAAAASRLAMQAIDAGTVVEQRVGQPQRAQDRETGRLDHQPRSHGAGRIEPLEQGDMMAVAMQQQRGGEARRAAAGNRDVKTPHRASLAGRRPRAILFDHNEVPAAGHTARSFASTCAAMSPAVVHQMRGSFAARSSRDAEDHGAAVAFRQQLLDGGADHAGERLRLLPASDDRGDVVDLLRIGDRQQPAVRGRQPRRLVVVRPVQHVAIALLRQQVRRLVAFGNPGAEPPRRADAQCGEPIGDVADHRRFAPAGQVALRRGVRRAMRRNLVATVAARLGQAGAGIEHVRVDQRRGAQVEPVEQIEQPPRADAIAVIAPGIVHDVGIGLRRGQLGTQAAAELEHLVIDAQIDGEAATIGPVVDGAIGDRAIGVAVVVRAHLPVTRRGRLGPKSPVVAWAGTSARVARCSGRSLQEVRRGHE</sequence>
<accession>A0A2A2M2U2</accession>
<feature type="compositionally biased region" description="Basic and acidic residues" evidence="1">
    <location>
        <begin position="127"/>
        <end position="139"/>
    </location>
</feature>
<evidence type="ECO:0000313" key="3">
    <source>
        <dbReference type="Proteomes" id="UP000218231"/>
    </source>
</evidence>